<evidence type="ECO:0000256" key="2">
    <source>
        <dbReference type="ARBA" id="ARBA00023098"/>
    </source>
</evidence>
<evidence type="ECO:0000313" key="5">
    <source>
        <dbReference type="EMBL" id="KAA9161639.1"/>
    </source>
</evidence>
<dbReference type="InterPro" id="IPR029045">
    <property type="entry name" value="ClpP/crotonase-like_dom_sf"/>
</dbReference>
<evidence type="ECO:0000256" key="4">
    <source>
        <dbReference type="RuleBase" id="RU003707"/>
    </source>
</evidence>
<protein>
    <submittedName>
        <fullName evidence="5">Enoyl-CoA hydratase/isomerase family protein</fullName>
    </submittedName>
</protein>
<accession>A0A5N0V5F2</accession>
<dbReference type="CDD" id="cd06558">
    <property type="entry name" value="crotonase-like"/>
    <property type="match status" value="1"/>
</dbReference>
<comment type="caution">
    <text evidence="5">The sequence shown here is derived from an EMBL/GenBank/DDBJ whole genome shotgun (WGS) entry which is preliminary data.</text>
</comment>
<name>A0A5N0V5F2_9PSEU</name>
<proteinExistence type="inferred from homology"/>
<organism evidence="5 6">
    <name type="scientific">Amycolatopsis acidicola</name>
    <dbReference type="NCBI Taxonomy" id="2596893"/>
    <lineage>
        <taxon>Bacteria</taxon>
        <taxon>Bacillati</taxon>
        <taxon>Actinomycetota</taxon>
        <taxon>Actinomycetes</taxon>
        <taxon>Pseudonocardiales</taxon>
        <taxon>Pseudonocardiaceae</taxon>
        <taxon>Amycolatopsis</taxon>
    </lineage>
</organism>
<gene>
    <name evidence="5" type="ORF">FPZ12_014120</name>
</gene>
<dbReference type="InterPro" id="IPR018376">
    <property type="entry name" value="Enoyl-CoA_hyd/isom_CS"/>
</dbReference>
<dbReference type="OrthoDB" id="8452484at2"/>
<keyword evidence="3" id="KW-0456">Lyase</keyword>
<dbReference type="EMBL" id="VMNW02000016">
    <property type="protein sequence ID" value="KAA9161639.1"/>
    <property type="molecule type" value="Genomic_DNA"/>
</dbReference>
<comment type="similarity">
    <text evidence="1 4">Belongs to the enoyl-CoA hydratase/isomerase family.</text>
</comment>
<dbReference type="GO" id="GO:0016829">
    <property type="term" value="F:lyase activity"/>
    <property type="evidence" value="ECO:0007669"/>
    <property type="project" value="UniProtKB-KW"/>
</dbReference>
<evidence type="ECO:0000256" key="1">
    <source>
        <dbReference type="ARBA" id="ARBA00005254"/>
    </source>
</evidence>
<dbReference type="SUPFAM" id="SSF52096">
    <property type="entry name" value="ClpP/crotonase"/>
    <property type="match status" value="1"/>
</dbReference>
<dbReference type="GO" id="GO:0016853">
    <property type="term" value="F:isomerase activity"/>
    <property type="evidence" value="ECO:0007669"/>
    <property type="project" value="UniProtKB-KW"/>
</dbReference>
<dbReference type="Proteomes" id="UP000319769">
    <property type="component" value="Unassembled WGS sequence"/>
</dbReference>
<dbReference type="AlphaFoldDB" id="A0A5N0V5F2"/>
<dbReference type="PROSITE" id="PS00166">
    <property type="entry name" value="ENOYL_COA_HYDRATASE"/>
    <property type="match status" value="1"/>
</dbReference>
<dbReference type="Pfam" id="PF00378">
    <property type="entry name" value="ECH_1"/>
    <property type="match status" value="1"/>
</dbReference>
<keyword evidence="2" id="KW-0443">Lipid metabolism</keyword>
<keyword evidence="6" id="KW-1185">Reference proteome</keyword>
<dbReference type="InterPro" id="IPR001753">
    <property type="entry name" value="Enoyl-CoA_hydra/iso"/>
</dbReference>
<evidence type="ECO:0000313" key="6">
    <source>
        <dbReference type="Proteomes" id="UP000319769"/>
    </source>
</evidence>
<dbReference type="PANTHER" id="PTHR11941">
    <property type="entry name" value="ENOYL-COA HYDRATASE-RELATED"/>
    <property type="match status" value="1"/>
</dbReference>
<reference evidence="5" key="1">
    <citation type="submission" date="2019-09" db="EMBL/GenBank/DDBJ databases">
        <authorList>
            <person name="Teo W.F.A."/>
            <person name="Duangmal K."/>
        </authorList>
    </citation>
    <scope>NUCLEOTIDE SEQUENCE [LARGE SCALE GENOMIC DNA]</scope>
    <source>
        <strain evidence="5">K81G1</strain>
    </source>
</reference>
<dbReference type="RefSeq" id="WP_144746004.1">
    <property type="nucleotide sequence ID" value="NZ_VMNW02000016.1"/>
</dbReference>
<dbReference type="GO" id="GO:0006635">
    <property type="term" value="P:fatty acid beta-oxidation"/>
    <property type="evidence" value="ECO:0007669"/>
    <property type="project" value="TreeGrafter"/>
</dbReference>
<sequence>MPEVLLTEDREAIRVLTLNRPEKLNALNTALTRALHDALLEADRDRGVRAVVLAGSGRGFCAGADLSEFSHLTTENPEAVLERAELTSRTQSLLRELSTPVVGAVQGPAVGGGAGLAIGCDMTVVATDVKFGYPEMRHSIVPAVVMTGLQRQLGPKLAFELISLGRMLTAPEMLELGLANRAAEPGEVLDVALEIAGKWAAANPLAMSATKNLFHRVADLPYAEAMRAGRDVNVIMRGFREAR</sequence>
<dbReference type="PANTHER" id="PTHR11941:SF169">
    <property type="entry name" value="(7AS)-7A-METHYL-1,5-DIOXO-2,3,5,6,7,7A-HEXAHYDRO-1H-INDENE-CARBOXYL-COA HYDROLASE"/>
    <property type="match status" value="1"/>
</dbReference>
<evidence type="ECO:0000256" key="3">
    <source>
        <dbReference type="ARBA" id="ARBA00023239"/>
    </source>
</evidence>
<dbReference type="Gene3D" id="3.90.226.10">
    <property type="entry name" value="2-enoyl-CoA Hydratase, Chain A, domain 1"/>
    <property type="match status" value="1"/>
</dbReference>